<dbReference type="Gene3D" id="3.30.710.10">
    <property type="entry name" value="Potassium Channel Kv1.1, Chain A"/>
    <property type="match status" value="1"/>
</dbReference>
<name>A0ABQ8GUS1_9PEZI</name>
<protein>
    <recommendedName>
        <fullName evidence="3">BTB domain-containing protein</fullName>
    </recommendedName>
</protein>
<evidence type="ECO:0000313" key="1">
    <source>
        <dbReference type="EMBL" id="KAH7065010.1"/>
    </source>
</evidence>
<keyword evidence="2" id="KW-1185">Reference proteome</keyword>
<organism evidence="1 2">
    <name type="scientific">Macrophomina phaseolina</name>
    <dbReference type="NCBI Taxonomy" id="35725"/>
    <lineage>
        <taxon>Eukaryota</taxon>
        <taxon>Fungi</taxon>
        <taxon>Dikarya</taxon>
        <taxon>Ascomycota</taxon>
        <taxon>Pezizomycotina</taxon>
        <taxon>Dothideomycetes</taxon>
        <taxon>Dothideomycetes incertae sedis</taxon>
        <taxon>Botryosphaeriales</taxon>
        <taxon>Botryosphaeriaceae</taxon>
        <taxon>Macrophomina</taxon>
    </lineage>
</organism>
<reference evidence="1 2" key="1">
    <citation type="journal article" date="2021" name="Nat. Commun.">
        <title>Genetic determinants of endophytism in the Arabidopsis root mycobiome.</title>
        <authorList>
            <person name="Mesny F."/>
            <person name="Miyauchi S."/>
            <person name="Thiergart T."/>
            <person name="Pickel B."/>
            <person name="Atanasova L."/>
            <person name="Karlsson M."/>
            <person name="Huettel B."/>
            <person name="Barry K.W."/>
            <person name="Haridas S."/>
            <person name="Chen C."/>
            <person name="Bauer D."/>
            <person name="Andreopoulos W."/>
            <person name="Pangilinan J."/>
            <person name="LaButti K."/>
            <person name="Riley R."/>
            <person name="Lipzen A."/>
            <person name="Clum A."/>
            <person name="Drula E."/>
            <person name="Henrissat B."/>
            <person name="Kohler A."/>
            <person name="Grigoriev I.V."/>
            <person name="Martin F.M."/>
            <person name="Hacquard S."/>
        </authorList>
    </citation>
    <scope>NUCLEOTIDE SEQUENCE [LARGE SCALE GENOMIC DNA]</scope>
    <source>
        <strain evidence="1 2">MPI-SDFR-AT-0080</strain>
    </source>
</reference>
<dbReference type="PANTHER" id="PTHR47843:SF2">
    <property type="entry name" value="BTB DOMAIN-CONTAINING PROTEIN"/>
    <property type="match status" value="1"/>
</dbReference>
<evidence type="ECO:0008006" key="3">
    <source>
        <dbReference type="Google" id="ProtNLM"/>
    </source>
</evidence>
<sequence>METEAAAFAFNPHPDTRTVHFLVGPQRYALSANEDLLRQHCSFIDYALTDDGRSSTDEPFELPTEDPDAFVGLLWWVHEGAFRHPNTMENMPSFHIMHMVKVWILAEKYSVPLLQECMISFARMTYADFEDLHDFPVDFSVLEYLSKHTNEDSHIRQLYLVFVAYSRPAIDAGSGRKVLLPFDDDERNQMPLDIFDEIQSCMEARQEKGDTLGWADDTDLPNAIMFLELVSQLDKRSRDILNYIVEEAVEGPLHG</sequence>
<comment type="caution">
    <text evidence="1">The sequence shown here is derived from an EMBL/GenBank/DDBJ whole genome shotgun (WGS) entry which is preliminary data.</text>
</comment>
<accession>A0ABQ8GUS1</accession>
<dbReference type="PANTHER" id="PTHR47843">
    <property type="entry name" value="BTB DOMAIN-CONTAINING PROTEIN-RELATED"/>
    <property type="match status" value="1"/>
</dbReference>
<dbReference type="InterPro" id="IPR011333">
    <property type="entry name" value="SKP1/BTB/POZ_sf"/>
</dbReference>
<gene>
    <name evidence="1" type="ORF">B0J12DRAFT_693399</name>
</gene>
<evidence type="ECO:0000313" key="2">
    <source>
        <dbReference type="Proteomes" id="UP000774617"/>
    </source>
</evidence>
<proteinExistence type="predicted"/>
<dbReference type="Proteomes" id="UP000774617">
    <property type="component" value="Unassembled WGS sequence"/>
</dbReference>
<dbReference type="EMBL" id="JAGTJR010000001">
    <property type="protein sequence ID" value="KAH7065010.1"/>
    <property type="molecule type" value="Genomic_DNA"/>
</dbReference>